<keyword evidence="2" id="KW-1185">Reference proteome</keyword>
<organism evidence="1 2">
    <name type="scientific">Nodularia phage vB_NspS-kac65v151</name>
    <dbReference type="NCBI Taxonomy" id="2557579"/>
    <lineage>
        <taxon>Viruses</taxon>
        <taxon>Duplodnaviria</taxon>
        <taxon>Heunggongvirae</taxon>
        <taxon>Uroviricota</taxon>
        <taxon>Caudoviricetes</taxon>
        <taxon>Ravarandavirus</taxon>
        <taxon>Ravarandavirus kac65v151</taxon>
    </lineage>
</organism>
<protein>
    <submittedName>
        <fullName evidence="1">Uncharacterized protein</fullName>
    </submittedName>
</protein>
<gene>
    <name evidence="1" type="ORF">kac65v151_gp185</name>
</gene>
<evidence type="ECO:0000313" key="1">
    <source>
        <dbReference type="EMBL" id="QBQ73215.1"/>
    </source>
</evidence>
<dbReference type="Proteomes" id="UP000305794">
    <property type="component" value="Segment"/>
</dbReference>
<proteinExistence type="predicted"/>
<evidence type="ECO:0000313" key="2">
    <source>
        <dbReference type="Proteomes" id="UP000305794"/>
    </source>
</evidence>
<reference evidence="1 2" key="1">
    <citation type="submission" date="2019-03" db="EMBL/GenBank/DDBJ databases">
        <title>Diversity and diversification of Nodularia spumigena cyanophages in the Baltic Sea.</title>
        <authorList>
            <person name="Sulcius S."/>
            <person name="Holmfeldt K."/>
            <person name="Simoliunas E."/>
        </authorList>
    </citation>
    <scope>NUCLEOTIDE SEQUENCE [LARGE SCALE GENOMIC DNA]</scope>
</reference>
<sequence>MTTEEINQALESKEVECAVMESSVAKQLQPGDTIFYGFHNRYPLKETTVLNVVRGVVKTADGIGFSTKRHDCISTKLYKTGKIWYGELQSEYYCAYLPSEIEEAIAQSE</sequence>
<name>A0A482MHV1_9CAUD</name>
<accession>A0A482MHV1</accession>
<dbReference type="EMBL" id="MK605242">
    <property type="protein sequence ID" value="QBQ73215.1"/>
    <property type="molecule type" value="Genomic_DNA"/>
</dbReference>